<keyword evidence="4" id="KW-0812">Transmembrane</keyword>
<gene>
    <name evidence="14" type="ORF">CHYS00102_LOCUS29729</name>
</gene>
<dbReference type="GO" id="GO:0004674">
    <property type="term" value="F:protein serine/threonine kinase activity"/>
    <property type="evidence" value="ECO:0007669"/>
    <property type="project" value="UniProtKB-KW"/>
</dbReference>
<dbReference type="GO" id="GO:0004383">
    <property type="term" value="F:guanylate cyclase activity"/>
    <property type="evidence" value="ECO:0007669"/>
    <property type="project" value="UniProtKB-EC"/>
</dbReference>
<dbReference type="GO" id="GO:0004016">
    <property type="term" value="F:adenylate cyclase activity"/>
    <property type="evidence" value="ECO:0007669"/>
    <property type="project" value="TreeGrafter"/>
</dbReference>
<dbReference type="AlphaFoldDB" id="A0A7S1G0J5"/>
<dbReference type="InterPro" id="IPR000719">
    <property type="entry name" value="Prot_kinase_dom"/>
</dbReference>
<dbReference type="GO" id="GO:0001653">
    <property type="term" value="F:peptide receptor activity"/>
    <property type="evidence" value="ECO:0007669"/>
    <property type="project" value="TreeGrafter"/>
</dbReference>
<evidence type="ECO:0000313" key="14">
    <source>
        <dbReference type="EMBL" id="CAD8902510.1"/>
    </source>
</evidence>
<dbReference type="InterPro" id="IPR029787">
    <property type="entry name" value="Nucleotide_cyclase"/>
</dbReference>
<dbReference type="SMART" id="SM00044">
    <property type="entry name" value="CYCc"/>
    <property type="match status" value="1"/>
</dbReference>
<dbReference type="GO" id="GO:0007168">
    <property type="term" value="P:receptor guanylyl cyclase signaling pathway"/>
    <property type="evidence" value="ECO:0007669"/>
    <property type="project" value="TreeGrafter"/>
</dbReference>
<feature type="domain" description="Protein kinase" evidence="12">
    <location>
        <begin position="433"/>
        <end position="750"/>
    </location>
</feature>
<keyword evidence="9" id="KW-0456">Lyase</keyword>
<evidence type="ECO:0000256" key="7">
    <source>
        <dbReference type="ARBA" id="ARBA00022989"/>
    </source>
</evidence>
<evidence type="ECO:0000256" key="11">
    <source>
        <dbReference type="PROSITE-ProRule" id="PRU10141"/>
    </source>
</evidence>
<comment type="subcellular location">
    <subcellularLocation>
        <location evidence="1">Membrane</location>
        <topology evidence="1">Single-pass membrane protein</topology>
    </subcellularLocation>
</comment>
<dbReference type="InterPro" id="IPR011009">
    <property type="entry name" value="Kinase-like_dom_sf"/>
</dbReference>
<evidence type="ECO:0000256" key="1">
    <source>
        <dbReference type="ARBA" id="ARBA00004167"/>
    </source>
</evidence>
<keyword evidence="8" id="KW-0472">Membrane</keyword>
<evidence type="ECO:0000256" key="9">
    <source>
        <dbReference type="ARBA" id="ARBA00023239"/>
    </source>
</evidence>
<proteinExistence type="predicted"/>
<keyword evidence="6 11" id="KW-0067">ATP-binding</keyword>
<evidence type="ECO:0000256" key="10">
    <source>
        <dbReference type="ARBA" id="ARBA00023293"/>
    </source>
</evidence>
<dbReference type="InterPro" id="IPR001245">
    <property type="entry name" value="Ser-Thr/Tyr_kinase_cat_dom"/>
</dbReference>
<dbReference type="PRINTS" id="PR00109">
    <property type="entry name" value="TYRKINASE"/>
</dbReference>
<evidence type="ECO:0000256" key="5">
    <source>
        <dbReference type="ARBA" id="ARBA00022741"/>
    </source>
</evidence>
<dbReference type="Pfam" id="PF00211">
    <property type="entry name" value="Guanylate_cyc"/>
    <property type="match status" value="1"/>
</dbReference>
<feature type="binding site" evidence="11">
    <location>
        <position position="460"/>
    </location>
    <ligand>
        <name>ATP</name>
        <dbReference type="ChEBI" id="CHEBI:30616"/>
    </ligand>
</feature>
<dbReference type="InterPro" id="IPR001054">
    <property type="entry name" value="A/G_cyclase"/>
</dbReference>
<dbReference type="InterPro" id="IPR017441">
    <property type="entry name" value="Protein_kinase_ATP_BS"/>
</dbReference>
<keyword evidence="3" id="KW-0808">Transferase</keyword>
<organism evidence="14">
    <name type="scientific">Corethron hystrix</name>
    <dbReference type="NCBI Taxonomy" id="216773"/>
    <lineage>
        <taxon>Eukaryota</taxon>
        <taxon>Sar</taxon>
        <taxon>Stramenopiles</taxon>
        <taxon>Ochrophyta</taxon>
        <taxon>Bacillariophyta</taxon>
        <taxon>Coscinodiscophyceae</taxon>
        <taxon>Corethrophycidae</taxon>
        <taxon>Corethrales</taxon>
        <taxon>Corethraceae</taxon>
        <taxon>Corethron</taxon>
    </lineage>
</organism>
<keyword evidence="3" id="KW-0723">Serine/threonine-protein kinase</keyword>
<keyword evidence="5 11" id="KW-0547">Nucleotide-binding</keyword>
<evidence type="ECO:0000259" key="13">
    <source>
        <dbReference type="PROSITE" id="PS50125"/>
    </source>
</evidence>
<evidence type="ECO:0000256" key="2">
    <source>
        <dbReference type="ARBA" id="ARBA00012202"/>
    </source>
</evidence>
<dbReference type="EC" id="4.6.1.2" evidence="2"/>
<dbReference type="Gene3D" id="1.10.510.10">
    <property type="entry name" value="Transferase(Phosphotransferase) domain 1"/>
    <property type="match status" value="1"/>
</dbReference>
<dbReference type="Gene3D" id="3.30.70.1230">
    <property type="entry name" value="Nucleotide cyclase"/>
    <property type="match status" value="1"/>
</dbReference>
<reference evidence="14" key="1">
    <citation type="submission" date="2021-01" db="EMBL/GenBank/DDBJ databases">
        <authorList>
            <person name="Corre E."/>
            <person name="Pelletier E."/>
            <person name="Niang G."/>
            <person name="Scheremetjew M."/>
            <person name="Finn R."/>
            <person name="Kale V."/>
            <person name="Holt S."/>
            <person name="Cochrane G."/>
            <person name="Meng A."/>
            <person name="Brown T."/>
            <person name="Cohen L."/>
        </authorList>
    </citation>
    <scope>NUCLEOTIDE SEQUENCE</scope>
    <source>
        <strain evidence="14">308</strain>
    </source>
</reference>
<sequence>MNVFFEGLTFSDVAGPDYDTHETAFIRPNLPGNNPGRTAFFTAPYPDIAQAGKSIITASAPIYFTGEFYNHTFNETYIASTGLDISVASISSLLDVLTDNLAKGSFAVLVDSKFNIIVASQTAVNILYPKRTGLEEERVTYSAADGSVVEDRRNVTYLVSDTIFQDLTELKNADWTGLRSKILKVRRGGRDFSTLKITRTGETRSTDFYVMYERWEYVADWILMAFAPTYEVKNAINISFYQNSTSNNVSSIVLEGEMGNVLVSEIFIVNRGSMDVSFRQKAVPKGLSLNLNESNKQILQSGSSFPLQISVFTDQLDVGRSSFSASFTVNDDDYPDCFYYKDKTLFISVRIFQRDCVALTGDKFRISNSDGNCVCITNAIAIRGRCHTYFSLLCAILFPLAFLLSYFVYRYVERKKEQADSVWTVHSPELIYDDPPKVLGRGSFGLVVLAEYRGTQVAVKRVLPKHMDLLPTGSTSLTSCRRSPKANLKVPALFDFPEEISQNMEEQGLVSSLSVNTYGSTKRKSFWHKLGGRSTYDQLRSDFVSEMRLLSKLRHPCITTVMGAVLCKDEPLLVMEYMEYGSLYDLLHNSTIVIEGNYVLPILRNIVQGIRFLHSATPEVIHGDLKAQNILVDVKFRAKVADFGLSNKKHDGVTGSPYWMAPELLRGESTNTAASDIYSLGIILYEVYSRKIPYLGEDFSNVIQLLKDPTTCKRPQAPSAMPAVIASLMSDCLLEDPGARPTSYELDARFKRFDVSCVQPGEVILSLQDKKVKRVNNLLNDIFPKHVARALSSGRKVEAENHECVTIFFSDIVGYTALSSGMSPLKISDMLDRLYTKFDLLSLDHGVFKVETIGDSWMGVTNLWDLQLDFTKQIALFSLAALSAAKETLIDLERPERGFVRIRIGLHSGPVLTNVVGARNPRYCLIGDTVNVASRMESTSIPGCIHCSKKTANLLSVQASNISIIYRGKINIKGKGNMQTYWLRNDQTL</sequence>
<name>A0A7S1G0J5_9STRA</name>
<keyword evidence="3" id="KW-0418">Kinase</keyword>
<dbReference type="InterPro" id="IPR050401">
    <property type="entry name" value="Cyclic_nucleotide_synthase"/>
</dbReference>
<dbReference type="SMART" id="SM00220">
    <property type="entry name" value="S_TKc"/>
    <property type="match status" value="1"/>
</dbReference>
<dbReference type="PROSITE" id="PS00108">
    <property type="entry name" value="PROTEIN_KINASE_ST"/>
    <property type="match status" value="1"/>
</dbReference>
<keyword evidence="7" id="KW-1133">Transmembrane helix</keyword>
<dbReference type="PROSITE" id="PS00107">
    <property type="entry name" value="PROTEIN_KINASE_ATP"/>
    <property type="match status" value="1"/>
</dbReference>
<dbReference type="Pfam" id="PF07714">
    <property type="entry name" value="PK_Tyr_Ser-Thr"/>
    <property type="match status" value="1"/>
</dbReference>
<dbReference type="SUPFAM" id="SSF56112">
    <property type="entry name" value="Protein kinase-like (PK-like)"/>
    <property type="match status" value="1"/>
</dbReference>
<keyword evidence="10" id="KW-0141">cGMP biosynthesis</keyword>
<evidence type="ECO:0000256" key="3">
    <source>
        <dbReference type="ARBA" id="ARBA00022527"/>
    </source>
</evidence>
<evidence type="ECO:0000256" key="6">
    <source>
        <dbReference type="ARBA" id="ARBA00022840"/>
    </source>
</evidence>
<dbReference type="SUPFAM" id="SSF55073">
    <property type="entry name" value="Nucleotide cyclase"/>
    <property type="match status" value="1"/>
</dbReference>
<dbReference type="PROSITE" id="PS50011">
    <property type="entry name" value="PROTEIN_KINASE_DOM"/>
    <property type="match status" value="1"/>
</dbReference>
<dbReference type="GO" id="GO:0005886">
    <property type="term" value="C:plasma membrane"/>
    <property type="evidence" value="ECO:0007669"/>
    <property type="project" value="TreeGrafter"/>
</dbReference>
<dbReference type="GO" id="GO:0005524">
    <property type="term" value="F:ATP binding"/>
    <property type="evidence" value="ECO:0007669"/>
    <property type="project" value="UniProtKB-UniRule"/>
</dbReference>
<dbReference type="PANTHER" id="PTHR11920">
    <property type="entry name" value="GUANYLYL CYCLASE"/>
    <property type="match status" value="1"/>
</dbReference>
<dbReference type="CDD" id="cd07302">
    <property type="entry name" value="CHD"/>
    <property type="match status" value="1"/>
</dbReference>
<dbReference type="EMBL" id="HBFR01040651">
    <property type="protein sequence ID" value="CAD8902510.1"/>
    <property type="molecule type" value="Transcribed_RNA"/>
</dbReference>
<evidence type="ECO:0000256" key="8">
    <source>
        <dbReference type="ARBA" id="ARBA00023136"/>
    </source>
</evidence>
<dbReference type="InterPro" id="IPR008271">
    <property type="entry name" value="Ser/Thr_kinase_AS"/>
</dbReference>
<evidence type="ECO:0000259" key="12">
    <source>
        <dbReference type="PROSITE" id="PS50011"/>
    </source>
</evidence>
<feature type="domain" description="Guanylate cyclase" evidence="13">
    <location>
        <begin position="806"/>
        <end position="937"/>
    </location>
</feature>
<dbReference type="GO" id="GO:0035556">
    <property type="term" value="P:intracellular signal transduction"/>
    <property type="evidence" value="ECO:0007669"/>
    <property type="project" value="InterPro"/>
</dbReference>
<evidence type="ECO:0000256" key="4">
    <source>
        <dbReference type="ARBA" id="ARBA00022692"/>
    </source>
</evidence>
<protein>
    <recommendedName>
        <fullName evidence="2">guanylate cyclase</fullName>
        <ecNumber evidence="2">4.6.1.2</ecNumber>
    </recommendedName>
</protein>
<dbReference type="PANTHER" id="PTHR11920:SF335">
    <property type="entry name" value="GUANYLATE CYCLASE"/>
    <property type="match status" value="1"/>
</dbReference>
<dbReference type="PROSITE" id="PS50125">
    <property type="entry name" value="GUANYLATE_CYCLASE_2"/>
    <property type="match status" value="1"/>
</dbReference>
<accession>A0A7S1G0J5</accession>